<evidence type="ECO:0000313" key="3">
    <source>
        <dbReference type="EMBL" id="MDN4598890.1"/>
    </source>
</evidence>
<dbReference type="Gene3D" id="3.30.420.40">
    <property type="match status" value="2"/>
</dbReference>
<dbReference type="InterPro" id="IPR043129">
    <property type="entry name" value="ATPase_NBD"/>
</dbReference>
<reference evidence="3" key="1">
    <citation type="submission" date="2023-03" db="EMBL/GenBank/DDBJ databases">
        <title>MT1 and MT2 Draft Genomes of Novel Species.</title>
        <authorList>
            <person name="Venkateswaran K."/>
        </authorList>
    </citation>
    <scope>NUCLEOTIDE SEQUENCE</scope>
    <source>
        <strain evidence="3">F6_8S_P_1A</strain>
    </source>
</reference>
<dbReference type="SUPFAM" id="SSF53067">
    <property type="entry name" value="Actin-like ATPase domain"/>
    <property type="match status" value="1"/>
</dbReference>
<dbReference type="Pfam" id="PF13412">
    <property type="entry name" value="HTH_24"/>
    <property type="match status" value="1"/>
</dbReference>
<feature type="region of interest" description="Disordered" evidence="2">
    <location>
        <begin position="1"/>
        <end position="23"/>
    </location>
</feature>
<sequence length="399" mass="40566">MSTTGPSTMEVAPTHAGHGTPGGILDLVRSGRSRSRADIARSTGLSPSTVSQRVDSLIAAGYLREAGAGVSQGGRRPRALEVDASTGVVCAADLGSHHATFGLIDLGGHLIASRTEQTDISAGPAAILRWIAEVAAELTAEHAQPGQTLRGFGVGLPGPVDSNTGRMVSPSRMPGWNGVDVAAELSRITGLPAAADNDANLMALGEYDSLGADVGELVFVKAGSSIGCGIVAFGGVYHGHHGMAGDISHVTVPGAPAVLCSCGRIGCLDAVAGGAAIVQSLRASGVDVTDTRDVLALARDAHPRATQELREAGLRTGGVLATIMNFFNPQRLVLGGILGEADAFVAGVRSAIYSDCLPMITDQLDIAVSVAKEHAGIRGAGRLILDSVFDPAAVDLVVR</sequence>
<dbReference type="InterPro" id="IPR000600">
    <property type="entry name" value="ROK"/>
</dbReference>
<dbReference type="SUPFAM" id="SSF46785">
    <property type="entry name" value="Winged helix' DNA-binding domain"/>
    <property type="match status" value="1"/>
</dbReference>
<dbReference type="PANTHER" id="PTHR18964">
    <property type="entry name" value="ROK (REPRESSOR, ORF, KINASE) FAMILY"/>
    <property type="match status" value="1"/>
</dbReference>
<dbReference type="InterPro" id="IPR019885">
    <property type="entry name" value="Tscrpt_reg_HTH_AsnC-type_CS"/>
</dbReference>
<keyword evidence="4" id="KW-1185">Reference proteome</keyword>
<protein>
    <submittedName>
        <fullName evidence="3">ROK family transcriptional regulator</fullName>
    </submittedName>
</protein>
<dbReference type="InterPro" id="IPR036388">
    <property type="entry name" value="WH-like_DNA-bd_sf"/>
</dbReference>
<gene>
    <name evidence="3" type="ORF">P5G59_17185</name>
</gene>
<dbReference type="InterPro" id="IPR036390">
    <property type="entry name" value="WH_DNA-bd_sf"/>
</dbReference>
<accession>A0ABT8J1D4</accession>
<evidence type="ECO:0000256" key="2">
    <source>
        <dbReference type="SAM" id="MobiDB-lite"/>
    </source>
</evidence>
<dbReference type="Gene3D" id="1.10.10.10">
    <property type="entry name" value="Winged helix-like DNA-binding domain superfamily/Winged helix DNA-binding domain"/>
    <property type="match status" value="1"/>
</dbReference>
<comment type="similarity">
    <text evidence="1">Belongs to the ROK (NagC/XylR) family.</text>
</comment>
<evidence type="ECO:0000256" key="1">
    <source>
        <dbReference type="ARBA" id="ARBA00006479"/>
    </source>
</evidence>
<comment type="caution">
    <text evidence="3">The sequence shown here is derived from an EMBL/GenBank/DDBJ whole genome shotgun (WGS) entry which is preliminary data.</text>
</comment>
<evidence type="ECO:0000313" key="4">
    <source>
        <dbReference type="Proteomes" id="UP001174210"/>
    </source>
</evidence>
<dbReference type="EMBL" id="JAROCB010000005">
    <property type="protein sequence ID" value="MDN4598890.1"/>
    <property type="molecule type" value="Genomic_DNA"/>
</dbReference>
<proteinExistence type="inferred from homology"/>
<dbReference type="Pfam" id="PF00480">
    <property type="entry name" value="ROK"/>
    <property type="match status" value="1"/>
</dbReference>
<dbReference type="Proteomes" id="UP001174210">
    <property type="component" value="Unassembled WGS sequence"/>
</dbReference>
<dbReference type="PANTHER" id="PTHR18964:SF173">
    <property type="entry name" value="GLUCOKINASE"/>
    <property type="match status" value="1"/>
</dbReference>
<name>A0ABT8J1D4_9MICO</name>
<dbReference type="PROSITE" id="PS00519">
    <property type="entry name" value="HTH_ASNC_1"/>
    <property type="match status" value="1"/>
</dbReference>
<dbReference type="InterPro" id="IPR011991">
    <property type="entry name" value="ArsR-like_HTH"/>
</dbReference>
<dbReference type="RefSeq" id="WP_301220239.1">
    <property type="nucleotide sequence ID" value="NZ_JAROCB010000005.1"/>
</dbReference>
<dbReference type="CDD" id="cd00090">
    <property type="entry name" value="HTH_ARSR"/>
    <property type="match status" value="1"/>
</dbReference>
<organism evidence="3 4">
    <name type="scientific">Leifsonia virtsii</name>
    <dbReference type="NCBI Taxonomy" id="3035915"/>
    <lineage>
        <taxon>Bacteria</taxon>
        <taxon>Bacillati</taxon>
        <taxon>Actinomycetota</taxon>
        <taxon>Actinomycetes</taxon>
        <taxon>Micrococcales</taxon>
        <taxon>Microbacteriaceae</taxon>
        <taxon>Leifsonia</taxon>
    </lineage>
</organism>